<evidence type="ECO:0008006" key="5">
    <source>
        <dbReference type="Google" id="ProtNLM"/>
    </source>
</evidence>
<evidence type="ECO:0000256" key="1">
    <source>
        <dbReference type="SAM" id="MobiDB-lite"/>
    </source>
</evidence>
<evidence type="ECO:0000313" key="3">
    <source>
        <dbReference type="EMBL" id="TNN49774.1"/>
    </source>
</evidence>
<sequence>MHSCLVPVNAPTGLRLILILLSRTNVAGCPHQPRPRVCPLGVRVDSSSITRTCEMPSEMTGTREVPPHAAQQEGACL</sequence>
<feature type="signal peptide" evidence="2">
    <location>
        <begin position="1"/>
        <end position="28"/>
    </location>
</feature>
<evidence type="ECO:0000256" key="2">
    <source>
        <dbReference type="SAM" id="SignalP"/>
    </source>
</evidence>
<evidence type="ECO:0000313" key="4">
    <source>
        <dbReference type="Proteomes" id="UP000314294"/>
    </source>
</evidence>
<proteinExistence type="predicted"/>
<comment type="caution">
    <text evidence="3">The sequence shown here is derived from an EMBL/GenBank/DDBJ whole genome shotgun (WGS) entry which is preliminary data.</text>
</comment>
<name>A0A4Z2GAF2_9TELE</name>
<keyword evidence="4" id="KW-1185">Reference proteome</keyword>
<feature type="chain" id="PRO_5021293366" description="Secreted protein" evidence="2">
    <location>
        <begin position="29"/>
        <end position="77"/>
    </location>
</feature>
<reference evidence="3 4" key="1">
    <citation type="submission" date="2019-03" db="EMBL/GenBank/DDBJ databases">
        <title>First draft genome of Liparis tanakae, snailfish: a comprehensive survey of snailfish specific genes.</title>
        <authorList>
            <person name="Kim W."/>
            <person name="Song I."/>
            <person name="Jeong J.-H."/>
            <person name="Kim D."/>
            <person name="Kim S."/>
            <person name="Ryu S."/>
            <person name="Song J.Y."/>
            <person name="Lee S.K."/>
        </authorList>
    </citation>
    <scope>NUCLEOTIDE SEQUENCE [LARGE SCALE GENOMIC DNA]</scope>
    <source>
        <tissue evidence="3">Muscle</tissue>
    </source>
</reference>
<organism evidence="3 4">
    <name type="scientific">Liparis tanakae</name>
    <name type="common">Tanaka's snailfish</name>
    <dbReference type="NCBI Taxonomy" id="230148"/>
    <lineage>
        <taxon>Eukaryota</taxon>
        <taxon>Metazoa</taxon>
        <taxon>Chordata</taxon>
        <taxon>Craniata</taxon>
        <taxon>Vertebrata</taxon>
        <taxon>Euteleostomi</taxon>
        <taxon>Actinopterygii</taxon>
        <taxon>Neopterygii</taxon>
        <taxon>Teleostei</taxon>
        <taxon>Neoteleostei</taxon>
        <taxon>Acanthomorphata</taxon>
        <taxon>Eupercaria</taxon>
        <taxon>Perciformes</taxon>
        <taxon>Cottioidei</taxon>
        <taxon>Cottales</taxon>
        <taxon>Liparidae</taxon>
        <taxon>Liparis</taxon>
    </lineage>
</organism>
<dbReference type="EMBL" id="SRLO01000641">
    <property type="protein sequence ID" value="TNN49774.1"/>
    <property type="molecule type" value="Genomic_DNA"/>
</dbReference>
<gene>
    <name evidence="3" type="ORF">EYF80_039998</name>
</gene>
<keyword evidence="2" id="KW-0732">Signal</keyword>
<accession>A0A4Z2GAF2</accession>
<dbReference type="Proteomes" id="UP000314294">
    <property type="component" value="Unassembled WGS sequence"/>
</dbReference>
<feature type="region of interest" description="Disordered" evidence="1">
    <location>
        <begin position="55"/>
        <end position="77"/>
    </location>
</feature>
<protein>
    <recommendedName>
        <fullName evidence="5">Secreted protein</fullName>
    </recommendedName>
</protein>
<dbReference type="AlphaFoldDB" id="A0A4Z2GAF2"/>